<dbReference type="EMBL" id="CP034437">
    <property type="protein sequence ID" value="AZN39546.1"/>
    <property type="molecule type" value="Genomic_DNA"/>
</dbReference>
<accession>A0A3S9A1H1</accession>
<reference evidence="2" key="1">
    <citation type="submission" date="2018-12" db="EMBL/GenBank/DDBJ databases">
        <title>Genome sequence of Peanibacillus sp.</title>
        <authorList>
            <person name="Subramani G."/>
            <person name="Srinivasan S."/>
            <person name="Kim M.K."/>
        </authorList>
    </citation>
    <scope>NUCLEOTIDE SEQUENCE [LARGE SCALE GENOMIC DNA]</scope>
    <source>
        <strain evidence="2">18JY67-1</strain>
    </source>
</reference>
<name>A0A3S9A1H1_9BACL</name>
<keyword evidence="2" id="KW-1185">Reference proteome</keyword>
<sequence length="160" mass="18189">MEKKPEIKKLDFFSIFNSECREESISVGINDDVSVIYANSLLTSNEQMLFHVIWSFGEKSVFDGTAVSVLTAEMLLSHLPECSIEGLVEAIQRLSRFSIEVAYKDSRGLIKGHYNFFDIVLSYNCDEIFTAITMGIKSLDIIEWLFGNEIMVLLKDNITQ</sequence>
<dbReference type="KEGG" id="palb:EJC50_07625"/>
<proteinExistence type="predicted"/>
<gene>
    <name evidence="1" type="ORF">EJC50_07625</name>
</gene>
<dbReference type="Proteomes" id="UP000272528">
    <property type="component" value="Chromosome"/>
</dbReference>
<evidence type="ECO:0000313" key="2">
    <source>
        <dbReference type="Proteomes" id="UP000272528"/>
    </source>
</evidence>
<dbReference type="AlphaFoldDB" id="A0A3S9A1H1"/>
<evidence type="ECO:0000313" key="1">
    <source>
        <dbReference type="EMBL" id="AZN39546.1"/>
    </source>
</evidence>
<organism evidence="1 2">
    <name type="scientific">Paenibacillus albus</name>
    <dbReference type="NCBI Taxonomy" id="2495582"/>
    <lineage>
        <taxon>Bacteria</taxon>
        <taxon>Bacillati</taxon>
        <taxon>Bacillota</taxon>
        <taxon>Bacilli</taxon>
        <taxon>Bacillales</taxon>
        <taxon>Paenibacillaceae</taxon>
        <taxon>Paenibacillus</taxon>
    </lineage>
</organism>
<dbReference type="RefSeq" id="WP_126014222.1">
    <property type="nucleotide sequence ID" value="NZ_CP034437.1"/>
</dbReference>
<protein>
    <submittedName>
        <fullName evidence="1">Uncharacterized protein</fullName>
    </submittedName>
</protein>
<dbReference type="OrthoDB" id="9954353at2"/>